<gene>
    <name evidence="5" type="ORF">ACFFSY_15530</name>
</gene>
<reference evidence="5 6" key="1">
    <citation type="submission" date="2024-09" db="EMBL/GenBank/DDBJ databases">
        <authorList>
            <person name="Sun Q."/>
            <person name="Mori K."/>
        </authorList>
    </citation>
    <scope>NUCLEOTIDE SEQUENCE [LARGE SCALE GENOMIC DNA]</scope>
    <source>
        <strain evidence="5 6">TISTR 2452</strain>
    </source>
</reference>
<dbReference type="EMBL" id="JBHMDO010000024">
    <property type="protein sequence ID" value="MFB9327338.1"/>
    <property type="molecule type" value="Genomic_DNA"/>
</dbReference>
<dbReference type="InterPro" id="IPR003313">
    <property type="entry name" value="AraC-bd"/>
</dbReference>
<evidence type="ECO:0000313" key="6">
    <source>
        <dbReference type="Proteomes" id="UP001589747"/>
    </source>
</evidence>
<dbReference type="PRINTS" id="PR00032">
    <property type="entry name" value="HTHARAC"/>
</dbReference>
<dbReference type="SMART" id="SM00342">
    <property type="entry name" value="HTH_ARAC"/>
    <property type="match status" value="1"/>
</dbReference>
<evidence type="ECO:0000256" key="3">
    <source>
        <dbReference type="ARBA" id="ARBA00023163"/>
    </source>
</evidence>
<dbReference type="PANTHER" id="PTHR46796">
    <property type="entry name" value="HTH-TYPE TRANSCRIPTIONAL ACTIVATOR RHAS-RELATED"/>
    <property type="match status" value="1"/>
</dbReference>
<dbReference type="SUPFAM" id="SSF51215">
    <property type="entry name" value="Regulatory protein AraC"/>
    <property type="match status" value="1"/>
</dbReference>
<evidence type="ECO:0000256" key="1">
    <source>
        <dbReference type="ARBA" id="ARBA00023015"/>
    </source>
</evidence>
<keyword evidence="2" id="KW-0238">DNA-binding</keyword>
<sequence>MGTLEFGTYGFRFAEKEQLPLLGLYALGCDRVTADYEWDGRKRVDGPLYLLQYTVSGWGELIIDGQTRKIGPGEAFLVDIPGDHRYALPKDSEEWTFYFILFRQKHAEALWSSVVTQFGPVIRFEKDSPAMRVLSAAFADAAAGRITDVFAASSLVYRLLMELARHERTRARHAWPAPVQQAIAYMQASFNAPISIAQVAEAAGVSKYHFIRLFSRETGDTPLDYLTRLRIQRAAELLQSTDWVLERIAGECGFASGSYFSKVFRQWVGCTPGEYRLGRDVLAARQLTFD</sequence>
<evidence type="ECO:0000259" key="4">
    <source>
        <dbReference type="PROSITE" id="PS01124"/>
    </source>
</evidence>
<protein>
    <submittedName>
        <fullName evidence="5">Helix-turn-helix domain-containing protein</fullName>
    </submittedName>
</protein>
<feature type="domain" description="HTH araC/xylS-type" evidence="4">
    <location>
        <begin position="180"/>
        <end position="278"/>
    </location>
</feature>
<dbReference type="InterPro" id="IPR050204">
    <property type="entry name" value="AraC_XylS_family_regulators"/>
</dbReference>
<organism evidence="5 6">
    <name type="scientific">Paenibacillus aurantiacus</name>
    <dbReference type="NCBI Taxonomy" id="1936118"/>
    <lineage>
        <taxon>Bacteria</taxon>
        <taxon>Bacillati</taxon>
        <taxon>Bacillota</taxon>
        <taxon>Bacilli</taxon>
        <taxon>Bacillales</taxon>
        <taxon>Paenibacillaceae</taxon>
        <taxon>Paenibacillus</taxon>
    </lineage>
</organism>
<dbReference type="Gene3D" id="1.10.10.60">
    <property type="entry name" value="Homeodomain-like"/>
    <property type="match status" value="2"/>
</dbReference>
<dbReference type="InterPro" id="IPR018060">
    <property type="entry name" value="HTH_AraC"/>
</dbReference>
<proteinExistence type="predicted"/>
<accession>A0ABV5KQ26</accession>
<dbReference type="SUPFAM" id="SSF46689">
    <property type="entry name" value="Homeodomain-like"/>
    <property type="match status" value="2"/>
</dbReference>
<dbReference type="Pfam" id="PF02311">
    <property type="entry name" value="AraC_binding"/>
    <property type="match status" value="1"/>
</dbReference>
<name>A0ABV5KQ26_9BACL</name>
<dbReference type="InterPro" id="IPR009057">
    <property type="entry name" value="Homeodomain-like_sf"/>
</dbReference>
<keyword evidence="3" id="KW-0804">Transcription</keyword>
<dbReference type="Gene3D" id="2.60.120.280">
    <property type="entry name" value="Regulatory protein AraC"/>
    <property type="match status" value="1"/>
</dbReference>
<evidence type="ECO:0000256" key="2">
    <source>
        <dbReference type="ARBA" id="ARBA00023125"/>
    </source>
</evidence>
<dbReference type="Proteomes" id="UP001589747">
    <property type="component" value="Unassembled WGS sequence"/>
</dbReference>
<comment type="caution">
    <text evidence="5">The sequence shown here is derived from an EMBL/GenBank/DDBJ whole genome shotgun (WGS) entry which is preliminary data.</text>
</comment>
<dbReference type="InterPro" id="IPR020449">
    <property type="entry name" value="Tscrpt_reg_AraC-type_HTH"/>
</dbReference>
<keyword evidence="1" id="KW-0805">Transcription regulation</keyword>
<dbReference type="InterPro" id="IPR037923">
    <property type="entry name" value="HTH-like"/>
</dbReference>
<keyword evidence="6" id="KW-1185">Reference proteome</keyword>
<dbReference type="RefSeq" id="WP_377495524.1">
    <property type="nucleotide sequence ID" value="NZ_JBHMDO010000024.1"/>
</dbReference>
<dbReference type="PROSITE" id="PS01124">
    <property type="entry name" value="HTH_ARAC_FAMILY_2"/>
    <property type="match status" value="1"/>
</dbReference>
<dbReference type="Pfam" id="PF12833">
    <property type="entry name" value="HTH_18"/>
    <property type="match status" value="1"/>
</dbReference>
<evidence type="ECO:0000313" key="5">
    <source>
        <dbReference type="EMBL" id="MFB9327338.1"/>
    </source>
</evidence>